<dbReference type="EMBL" id="JAQQWP010000012">
    <property type="protein sequence ID" value="KAK8093052.1"/>
    <property type="molecule type" value="Genomic_DNA"/>
</dbReference>
<gene>
    <name evidence="2" type="ORF">PG999_014639</name>
</gene>
<evidence type="ECO:0000313" key="2">
    <source>
        <dbReference type="EMBL" id="KAK8093052.1"/>
    </source>
</evidence>
<dbReference type="Proteomes" id="UP001392437">
    <property type="component" value="Unassembled WGS sequence"/>
</dbReference>
<keyword evidence="3" id="KW-1185">Reference proteome</keyword>
<reference evidence="2 3" key="1">
    <citation type="submission" date="2023-01" db="EMBL/GenBank/DDBJ databases">
        <title>Analysis of 21 Apiospora genomes using comparative genomics revels a genus with tremendous synthesis potential of carbohydrate active enzymes and secondary metabolites.</title>
        <authorList>
            <person name="Sorensen T."/>
        </authorList>
    </citation>
    <scope>NUCLEOTIDE SEQUENCE [LARGE SCALE GENOMIC DNA]</scope>
    <source>
        <strain evidence="2 3">CBS 117206</strain>
    </source>
</reference>
<comment type="caution">
    <text evidence="2">The sequence shown here is derived from an EMBL/GenBank/DDBJ whole genome shotgun (WGS) entry which is preliminary data.</text>
</comment>
<accession>A0AAW0Q3Z3</accession>
<sequence length="63" mass="6842">MPYSSATKVSSSKEKKPSKSGQGSRVNDWLNEKPRDSPWSSENTRASSSRKEHQSSSGGGSKK</sequence>
<evidence type="ECO:0000313" key="3">
    <source>
        <dbReference type="Proteomes" id="UP001392437"/>
    </source>
</evidence>
<name>A0AAW0Q3Z3_9PEZI</name>
<feature type="compositionally biased region" description="Polar residues" evidence="1">
    <location>
        <begin position="38"/>
        <end position="47"/>
    </location>
</feature>
<organism evidence="2 3">
    <name type="scientific">Apiospora kogelbergensis</name>
    <dbReference type="NCBI Taxonomy" id="1337665"/>
    <lineage>
        <taxon>Eukaryota</taxon>
        <taxon>Fungi</taxon>
        <taxon>Dikarya</taxon>
        <taxon>Ascomycota</taxon>
        <taxon>Pezizomycotina</taxon>
        <taxon>Sordariomycetes</taxon>
        <taxon>Xylariomycetidae</taxon>
        <taxon>Amphisphaeriales</taxon>
        <taxon>Apiosporaceae</taxon>
        <taxon>Apiospora</taxon>
    </lineage>
</organism>
<proteinExistence type="predicted"/>
<protein>
    <submittedName>
        <fullName evidence="2">Uncharacterized protein</fullName>
    </submittedName>
</protein>
<evidence type="ECO:0000256" key="1">
    <source>
        <dbReference type="SAM" id="MobiDB-lite"/>
    </source>
</evidence>
<dbReference type="AlphaFoldDB" id="A0AAW0Q3Z3"/>
<feature type="region of interest" description="Disordered" evidence="1">
    <location>
        <begin position="1"/>
        <end position="63"/>
    </location>
</feature>